<dbReference type="AlphaFoldDB" id="A0A517NIX1"/>
<feature type="domain" description="DUF1553" evidence="3">
    <location>
        <begin position="545"/>
        <end position="781"/>
    </location>
</feature>
<dbReference type="GO" id="GO:0009055">
    <property type="term" value="F:electron transfer activity"/>
    <property type="evidence" value="ECO:0007669"/>
    <property type="project" value="InterPro"/>
</dbReference>
<name>A0A517NIX1_9BACT</name>
<keyword evidence="6" id="KW-1185">Reference proteome</keyword>
<accession>A0A517NIX1</accession>
<dbReference type="InterPro" id="IPR022655">
    <property type="entry name" value="DUF1553"/>
</dbReference>
<dbReference type="Pfam" id="PF07583">
    <property type="entry name" value="PSCyt2"/>
    <property type="match status" value="1"/>
</dbReference>
<feature type="signal peptide" evidence="1">
    <location>
        <begin position="1"/>
        <end position="20"/>
    </location>
</feature>
<dbReference type="SUPFAM" id="SSF46626">
    <property type="entry name" value="Cytochrome c"/>
    <property type="match status" value="1"/>
</dbReference>
<dbReference type="InterPro" id="IPR011429">
    <property type="entry name" value="Cyt_c_Planctomycete-type"/>
</dbReference>
<dbReference type="OrthoDB" id="127107at2"/>
<evidence type="ECO:0000313" key="6">
    <source>
        <dbReference type="Proteomes" id="UP000318538"/>
    </source>
</evidence>
<organism evidence="5 6">
    <name type="scientific">Rubripirellula lacrimiformis</name>
    <dbReference type="NCBI Taxonomy" id="1930273"/>
    <lineage>
        <taxon>Bacteria</taxon>
        <taxon>Pseudomonadati</taxon>
        <taxon>Planctomycetota</taxon>
        <taxon>Planctomycetia</taxon>
        <taxon>Pirellulales</taxon>
        <taxon>Pirellulaceae</taxon>
        <taxon>Rubripirellula</taxon>
    </lineage>
</organism>
<dbReference type="RefSeq" id="WP_145174601.1">
    <property type="nucleotide sequence ID" value="NZ_CP036525.1"/>
</dbReference>
<dbReference type="Proteomes" id="UP000318538">
    <property type="component" value="Chromosome"/>
</dbReference>
<dbReference type="KEGG" id="rlc:K227x_55070"/>
<dbReference type="PANTHER" id="PTHR35889:SF3">
    <property type="entry name" value="F-BOX DOMAIN-CONTAINING PROTEIN"/>
    <property type="match status" value="1"/>
</dbReference>
<dbReference type="InterPro" id="IPR036909">
    <property type="entry name" value="Cyt_c-like_dom_sf"/>
</dbReference>
<dbReference type="PANTHER" id="PTHR35889">
    <property type="entry name" value="CYCLOINULO-OLIGOSACCHARIDE FRUCTANOTRANSFERASE-RELATED"/>
    <property type="match status" value="1"/>
</dbReference>
<dbReference type="InterPro" id="IPR011444">
    <property type="entry name" value="DUF1549"/>
</dbReference>
<dbReference type="Pfam" id="PF07587">
    <property type="entry name" value="PSD1"/>
    <property type="match status" value="1"/>
</dbReference>
<evidence type="ECO:0000259" key="2">
    <source>
        <dbReference type="Pfam" id="PF07583"/>
    </source>
</evidence>
<dbReference type="EMBL" id="CP036525">
    <property type="protein sequence ID" value="QDT07082.1"/>
    <property type="molecule type" value="Genomic_DNA"/>
</dbReference>
<feature type="domain" description="Cytochrome C Planctomycete-type" evidence="4">
    <location>
        <begin position="44"/>
        <end position="99"/>
    </location>
</feature>
<feature type="chain" id="PRO_5021735921" evidence="1">
    <location>
        <begin position="21"/>
        <end position="1084"/>
    </location>
</feature>
<dbReference type="Pfam" id="PF07635">
    <property type="entry name" value="PSCyt1"/>
    <property type="match status" value="1"/>
</dbReference>
<reference evidence="5 6" key="1">
    <citation type="submission" date="2019-02" db="EMBL/GenBank/DDBJ databases">
        <title>Deep-cultivation of Planctomycetes and their phenomic and genomic characterization uncovers novel biology.</title>
        <authorList>
            <person name="Wiegand S."/>
            <person name="Jogler M."/>
            <person name="Boedeker C."/>
            <person name="Pinto D."/>
            <person name="Vollmers J."/>
            <person name="Rivas-Marin E."/>
            <person name="Kohn T."/>
            <person name="Peeters S.H."/>
            <person name="Heuer A."/>
            <person name="Rast P."/>
            <person name="Oberbeckmann S."/>
            <person name="Bunk B."/>
            <person name="Jeske O."/>
            <person name="Meyerdierks A."/>
            <person name="Storesund J.E."/>
            <person name="Kallscheuer N."/>
            <person name="Luecker S."/>
            <person name="Lage O.M."/>
            <person name="Pohl T."/>
            <person name="Merkel B.J."/>
            <person name="Hornburger P."/>
            <person name="Mueller R.-W."/>
            <person name="Bruemmer F."/>
            <person name="Labrenz M."/>
            <person name="Spormann A.M."/>
            <person name="Op den Camp H."/>
            <person name="Overmann J."/>
            <person name="Amann R."/>
            <person name="Jetten M.S.M."/>
            <person name="Mascher T."/>
            <person name="Medema M.H."/>
            <person name="Devos D.P."/>
            <person name="Kaster A.-K."/>
            <person name="Ovreas L."/>
            <person name="Rohde M."/>
            <person name="Galperin M.Y."/>
            <person name="Jogler C."/>
        </authorList>
    </citation>
    <scope>NUCLEOTIDE SEQUENCE [LARGE SCALE GENOMIC DNA]</scope>
    <source>
        <strain evidence="5 6">K22_7</strain>
    </source>
</reference>
<feature type="domain" description="DUF1549" evidence="2">
    <location>
        <begin position="164"/>
        <end position="369"/>
    </location>
</feature>
<protein>
    <submittedName>
        <fullName evidence="5">Planctomycete cytochrome C</fullName>
    </submittedName>
</protein>
<dbReference type="GO" id="GO:0020037">
    <property type="term" value="F:heme binding"/>
    <property type="evidence" value="ECO:0007669"/>
    <property type="project" value="InterPro"/>
</dbReference>
<sequence length="1084" mass="122211" precursor="true">MFPKFFALLALLSLPTLVTANDADDVQHLKFFETEVRPLLASKCVQCHGAEKQEGELRLDSLAALIQGGDSGAAVTPHRPEESLLIEAINYESFEMPPEKQLSEKSIDVLTRWVEMGAPWPESDSNPIRTSEKTFTEEDRNWWAVQPVQDPTPPADGEGWARNPIDRFVARQLDDAGLEPAQPASRFELVRRAYFDLHGLPPTPQQVDAFVNDDRPDAWQRLIDELLDSPRYGERWAQHWLDVVRFAESDGYNEDAFRPDASVFRDYVIASFNDDKPYNQFVREHLAGDEIAPDDPNVFIGTAYLRHGVYEWNQRNARMHWDLIINEMTRVTGEAFLGIGIGCAQCHDHKFDPILQKDYFGLQAFLSSVAWPMDRPLATPAEIAEYREQQQAWEDATKAIRDEMHDLAKEAFDKDQQYTVGQFPDDVKEIYSKPESQKTTYEKQLSYLVRRQAERAASKFNYEKSLAKKPDKLARYHQLKVELEKFDAVKPKPLPTAFVATDVGPDPAPTLLMTRTTQETVEPSFLALLGDPTPEIQPTATTTGRRTVLADWIARDDNPLSTRVIVNRVWQRHFGEGIVPTANDFGTLGELPSHPQLLDWLTKRFLEKGWKIKPLHAMVMNSATYRQTARREPTKKEDTVDPTNRLLWRFPPQRLDAEQVRDAMFAVSGELKHRDGGASVSGTSPNRSVFVKKMRNRPDEMLSGFDSPLGFESAAERIATTTPVQSLLLVNGKWTLDRSRSFAKRLIAGNHKVTDDSIREAYRLAYGREVTSEEIQGALRFIDQQTKQYELHETSRPQPDVPFPNENGLRPASQHFASASSFGLGQKTLWFQPDSRFERLHLKKTDDLGDQFTIEAITILDRIYPDASVNTLLSRWNSSTKTNGWNFGVTSAKSGYHPQNFIVQLVGRNFQDEPTYEVVASGLTFPIGKPVYLAASISASVSDDNPTSGYVTFTMKDLSDPKSKLQTATVETAVVGQAQNPAMKIIAGGRDSKGHLWDGQLARLKISRGALASDQLLTGNDSDKSDAIIDWTFDGSDGEQPAPSTAWLRRETKPDATSENDPMISAVTDFCHALFNSNEFLYLH</sequence>
<gene>
    <name evidence="5" type="ORF">K227x_55070</name>
</gene>
<evidence type="ECO:0000259" key="4">
    <source>
        <dbReference type="Pfam" id="PF07635"/>
    </source>
</evidence>
<evidence type="ECO:0000313" key="5">
    <source>
        <dbReference type="EMBL" id="QDT07082.1"/>
    </source>
</evidence>
<evidence type="ECO:0000259" key="3">
    <source>
        <dbReference type="Pfam" id="PF07587"/>
    </source>
</evidence>
<proteinExistence type="predicted"/>
<evidence type="ECO:0000256" key="1">
    <source>
        <dbReference type="SAM" id="SignalP"/>
    </source>
</evidence>
<keyword evidence="1" id="KW-0732">Signal</keyword>